<protein>
    <submittedName>
        <fullName evidence="1">Uncharacterized protein</fullName>
    </submittedName>
</protein>
<keyword evidence="2" id="KW-1185">Reference proteome</keyword>
<dbReference type="AlphaFoldDB" id="A0AAD1VPF0"/>
<dbReference type="EMBL" id="OW240913">
    <property type="protein sequence ID" value="CAH2247014.1"/>
    <property type="molecule type" value="Genomic_DNA"/>
</dbReference>
<evidence type="ECO:0000313" key="1">
    <source>
        <dbReference type="EMBL" id="CAH2247014.1"/>
    </source>
</evidence>
<proteinExistence type="predicted"/>
<accession>A0AAD1VPF0</accession>
<feature type="non-terminal residue" evidence="1">
    <location>
        <position position="74"/>
    </location>
</feature>
<name>A0AAD1VPF0_PELCU</name>
<evidence type="ECO:0000313" key="2">
    <source>
        <dbReference type="Proteomes" id="UP001295444"/>
    </source>
</evidence>
<reference evidence="1" key="1">
    <citation type="submission" date="2022-03" db="EMBL/GenBank/DDBJ databases">
        <authorList>
            <person name="Alioto T."/>
            <person name="Alioto T."/>
            <person name="Gomez Garrido J."/>
        </authorList>
    </citation>
    <scope>NUCLEOTIDE SEQUENCE</scope>
</reference>
<organism evidence="1 2">
    <name type="scientific">Pelobates cultripes</name>
    <name type="common">Western spadefoot toad</name>
    <dbReference type="NCBI Taxonomy" id="61616"/>
    <lineage>
        <taxon>Eukaryota</taxon>
        <taxon>Metazoa</taxon>
        <taxon>Chordata</taxon>
        <taxon>Craniata</taxon>
        <taxon>Vertebrata</taxon>
        <taxon>Euteleostomi</taxon>
        <taxon>Amphibia</taxon>
        <taxon>Batrachia</taxon>
        <taxon>Anura</taxon>
        <taxon>Pelobatoidea</taxon>
        <taxon>Pelobatidae</taxon>
        <taxon>Pelobates</taxon>
    </lineage>
</organism>
<sequence>METEHVTSPACICLSTTELKHGQIPPQETGCSTCNLRSAKSHIDDHSGNGTVCEYIEGDMFPALAASICIMGPE</sequence>
<gene>
    <name evidence="1" type="ORF">PECUL_23A052240</name>
</gene>
<dbReference type="Proteomes" id="UP001295444">
    <property type="component" value="Chromosome 02"/>
</dbReference>